<dbReference type="InterPro" id="IPR036640">
    <property type="entry name" value="ABC1_TM_sf"/>
</dbReference>
<evidence type="ECO:0000256" key="8">
    <source>
        <dbReference type="SAM" id="Phobius"/>
    </source>
</evidence>
<dbReference type="PROSITE" id="PS50893">
    <property type="entry name" value="ABC_TRANSPORTER_2"/>
    <property type="match status" value="1"/>
</dbReference>
<dbReference type="InterPro" id="IPR003439">
    <property type="entry name" value="ABC_transporter-like_ATP-bd"/>
</dbReference>
<accession>A0A5J4TQE4</accession>
<keyword evidence="5" id="KW-0067">ATP-binding</keyword>
<evidence type="ECO:0000256" key="2">
    <source>
        <dbReference type="ARBA" id="ARBA00009726"/>
    </source>
</evidence>
<name>A0A5J4TQE4_9EUKA</name>
<gene>
    <name evidence="10" type="ORF">EZS28_044330</name>
</gene>
<evidence type="ECO:0000256" key="4">
    <source>
        <dbReference type="ARBA" id="ARBA00022741"/>
    </source>
</evidence>
<evidence type="ECO:0000256" key="6">
    <source>
        <dbReference type="ARBA" id="ARBA00022989"/>
    </source>
</evidence>
<evidence type="ECO:0000256" key="7">
    <source>
        <dbReference type="ARBA" id="ARBA00023136"/>
    </source>
</evidence>
<feature type="non-terminal residue" evidence="10">
    <location>
        <position position="1"/>
    </location>
</feature>
<dbReference type="Gene3D" id="3.40.50.300">
    <property type="entry name" value="P-loop containing nucleotide triphosphate hydrolases"/>
    <property type="match status" value="1"/>
</dbReference>
<dbReference type="InterPro" id="IPR050173">
    <property type="entry name" value="ABC_transporter_C-like"/>
</dbReference>
<feature type="domain" description="ABC transporter" evidence="9">
    <location>
        <begin position="182"/>
        <end position="399"/>
    </location>
</feature>
<evidence type="ECO:0000313" key="10">
    <source>
        <dbReference type="EMBL" id="KAA6360143.1"/>
    </source>
</evidence>
<keyword evidence="6 8" id="KW-1133">Transmembrane helix</keyword>
<dbReference type="Pfam" id="PF00005">
    <property type="entry name" value="ABC_tran"/>
    <property type="match status" value="2"/>
</dbReference>
<dbReference type="Gene3D" id="1.20.1560.10">
    <property type="entry name" value="ABC transporter type 1, transmembrane domain"/>
    <property type="match status" value="1"/>
</dbReference>
<evidence type="ECO:0000259" key="9">
    <source>
        <dbReference type="PROSITE" id="PS50893"/>
    </source>
</evidence>
<evidence type="ECO:0000256" key="1">
    <source>
        <dbReference type="ARBA" id="ARBA00004141"/>
    </source>
</evidence>
<dbReference type="PROSITE" id="PS00211">
    <property type="entry name" value="ABC_TRANSPORTER_1"/>
    <property type="match status" value="1"/>
</dbReference>
<dbReference type="InterPro" id="IPR027417">
    <property type="entry name" value="P-loop_NTPase"/>
</dbReference>
<dbReference type="AlphaFoldDB" id="A0A5J4TQE4"/>
<dbReference type="GO" id="GO:0005524">
    <property type="term" value="F:ATP binding"/>
    <property type="evidence" value="ECO:0007669"/>
    <property type="project" value="UniProtKB-KW"/>
</dbReference>
<dbReference type="SUPFAM" id="SSF52540">
    <property type="entry name" value="P-loop containing nucleoside triphosphate hydrolases"/>
    <property type="match status" value="1"/>
</dbReference>
<dbReference type="CDD" id="cd03244">
    <property type="entry name" value="ABCC_MRP_domain2"/>
    <property type="match status" value="1"/>
</dbReference>
<dbReference type="OrthoDB" id="6500128at2759"/>
<reference evidence="10 11" key="1">
    <citation type="submission" date="2019-03" db="EMBL/GenBank/DDBJ databases">
        <title>Single cell metagenomics reveals metabolic interactions within the superorganism composed of flagellate Streblomastix strix and complex community of Bacteroidetes bacteria on its surface.</title>
        <authorList>
            <person name="Treitli S.C."/>
            <person name="Kolisko M."/>
            <person name="Husnik F."/>
            <person name="Keeling P."/>
            <person name="Hampl V."/>
        </authorList>
    </citation>
    <scope>NUCLEOTIDE SEQUENCE [LARGE SCALE GENOMIC DNA]</scope>
    <source>
        <strain evidence="10">ST1C</strain>
    </source>
</reference>
<organism evidence="10 11">
    <name type="scientific">Streblomastix strix</name>
    <dbReference type="NCBI Taxonomy" id="222440"/>
    <lineage>
        <taxon>Eukaryota</taxon>
        <taxon>Metamonada</taxon>
        <taxon>Preaxostyla</taxon>
        <taxon>Oxymonadida</taxon>
        <taxon>Streblomastigidae</taxon>
        <taxon>Streblomastix</taxon>
    </lineage>
</organism>
<evidence type="ECO:0000313" key="11">
    <source>
        <dbReference type="Proteomes" id="UP000324800"/>
    </source>
</evidence>
<comment type="subcellular location">
    <subcellularLocation>
        <location evidence="1">Membrane</location>
        <topology evidence="1">Multi-pass membrane protein</topology>
    </subcellularLocation>
</comment>
<feature type="non-terminal residue" evidence="10">
    <location>
        <position position="399"/>
    </location>
</feature>
<keyword evidence="7 8" id="KW-0472">Membrane</keyword>
<dbReference type="GO" id="GO:0016020">
    <property type="term" value="C:membrane"/>
    <property type="evidence" value="ECO:0007669"/>
    <property type="project" value="UniProtKB-SubCell"/>
</dbReference>
<keyword evidence="4" id="KW-0547">Nucleotide-binding</keyword>
<dbReference type="SUPFAM" id="SSF90123">
    <property type="entry name" value="ABC transporter transmembrane region"/>
    <property type="match status" value="1"/>
</dbReference>
<sequence>FSETISGAGLSTIKAFGVEEQWRERFYQLNDDWNTKNVLFLEGRCWAVSYGNLVVSILMAGIVIIGWNFMTPSSLAVAINAGFTISFLGTLMIYESTELEARMTSYQRVRFYTKHLPQELSYVRNKEIKNSSQINNLSSAAKCQAVLKSQTQNTGNEQISPIQIYEDGEIIPDCRWPESGRIQFENISFRYRSGLPYVLNNVSFDLKGGEKIGVCGRTGAGKSSLLYALFRLIELDPKLQPAIIDLNTGFLTWNNNTNEEPNKGRVLIDGIDISKVELSRVRRSIAIIPQDPTLFTGTLRYNLDIGMRCNDDRIWEVLGLIEMREIITELPQMLDTQVAEGGSNFSAGQRQLICFGRAILNNCRIVVMDEATATVDVETDAKIQHTIREVFVDKTVFVI</sequence>
<dbReference type="EMBL" id="SNRW01027360">
    <property type="protein sequence ID" value="KAA6360143.1"/>
    <property type="molecule type" value="Genomic_DNA"/>
</dbReference>
<feature type="transmembrane region" description="Helical" evidence="8">
    <location>
        <begin position="75"/>
        <end position="94"/>
    </location>
</feature>
<dbReference type="GO" id="GO:0042626">
    <property type="term" value="F:ATPase-coupled transmembrane transporter activity"/>
    <property type="evidence" value="ECO:0007669"/>
    <property type="project" value="TreeGrafter"/>
</dbReference>
<comment type="similarity">
    <text evidence="2">Belongs to the ABC transporter superfamily. ABCC family. Conjugate transporter (TC 3.A.1.208) subfamily.</text>
</comment>
<proteinExistence type="inferred from homology"/>
<dbReference type="Proteomes" id="UP000324800">
    <property type="component" value="Unassembled WGS sequence"/>
</dbReference>
<dbReference type="PANTHER" id="PTHR24223:SF456">
    <property type="entry name" value="MULTIDRUG RESISTANCE-ASSOCIATED PROTEIN LETHAL(2)03659"/>
    <property type="match status" value="1"/>
</dbReference>
<comment type="caution">
    <text evidence="10">The sequence shown here is derived from an EMBL/GenBank/DDBJ whole genome shotgun (WGS) entry which is preliminary data.</text>
</comment>
<feature type="transmembrane region" description="Helical" evidence="8">
    <location>
        <begin position="50"/>
        <end position="69"/>
    </location>
</feature>
<dbReference type="GO" id="GO:0016887">
    <property type="term" value="F:ATP hydrolysis activity"/>
    <property type="evidence" value="ECO:0007669"/>
    <property type="project" value="InterPro"/>
</dbReference>
<evidence type="ECO:0000256" key="3">
    <source>
        <dbReference type="ARBA" id="ARBA00022692"/>
    </source>
</evidence>
<keyword evidence="3 8" id="KW-0812">Transmembrane</keyword>
<dbReference type="PANTHER" id="PTHR24223">
    <property type="entry name" value="ATP-BINDING CASSETTE SUB-FAMILY C"/>
    <property type="match status" value="1"/>
</dbReference>
<protein>
    <submittedName>
        <fullName evidence="10">Putative Multidrug resistance-associated protein</fullName>
    </submittedName>
</protein>
<evidence type="ECO:0000256" key="5">
    <source>
        <dbReference type="ARBA" id="ARBA00022840"/>
    </source>
</evidence>
<dbReference type="InterPro" id="IPR017871">
    <property type="entry name" value="ABC_transporter-like_CS"/>
</dbReference>